<comment type="caution">
    <text evidence="3">The sequence shown here is derived from an EMBL/GenBank/DDBJ whole genome shotgun (WGS) entry which is preliminary data.</text>
</comment>
<name>A0ABD0VTX5_DENTH</name>
<feature type="transmembrane region" description="Helical" evidence="1">
    <location>
        <begin position="47"/>
        <end position="69"/>
    </location>
</feature>
<gene>
    <name evidence="3" type="ORF">M5K25_004550</name>
</gene>
<dbReference type="InterPro" id="IPR040256">
    <property type="entry name" value="At4g02000-like"/>
</dbReference>
<dbReference type="PANTHER" id="PTHR31286:SF179">
    <property type="entry name" value="RNASE H TYPE-1 DOMAIN-CONTAINING PROTEIN"/>
    <property type="match status" value="1"/>
</dbReference>
<keyword evidence="1" id="KW-1133">Transmembrane helix</keyword>
<dbReference type="Proteomes" id="UP001552299">
    <property type="component" value="Unassembled WGS sequence"/>
</dbReference>
<keyword evidence="4" id="KW-1185">Reference proteome</keyword>
<feature type="transmembrane region" description="Helical" evidence="1">
    <location>
        <begin position="497"/>
        <end position="517"/>
    </location>
</feature>
<proteinExistence type="predicted"/>
<protein>
    <recommendedName>
        <fullName evidence="2">DUF4283 domain-containing protein</fullName>
    </recommendedName>
</protein>
<evidence type="ECO:0000313" key="4">
    <source>
        <dbReference type="Proteomes" id="UP001552299"/>
    </source>
</evidence>
<dbReference type="PANTHER" id="PTHR31286">
    <property type="entry name" value="GLYCINE-RICH CELL WALL STRUCTURAL PROTEIN 1.8-LIKE"/>
    <property type="match status" value="1"/>
</dbReference>
<dbReference type="EMBL" id="JANQDX010000004">
    <property type="protein sequence ID" value="KAL0926157.1"/>
    <property type="molecule type" value="Genomic_DNA"/>
</dbReference>
<sequence>MAMKRVCDPDFLNGSMKLRSFIDSLANSPSNVFLLWFTLFVDLGRKILALVVPFQFTLVGFFPLTPASFRFKLSVFFKLKLNAEFSVTVLDPSHVLIYLTNDLDYNRIFCHRSYFVNNCFMKLSKWSPSLDIGVELPHLSSPRILHALSSMFGQPLNVDNSTYVGSKPSLVLVLVELDITKNYTDKIWLGPENLGYIQMVHMEEFPSFCVSCKCLGHLGSSAPMHVSNINSNGIYIFVLVSSVNDGLIDGGIKNAFGGVNDFGVVVARAEVRQDSDRNACVVVKNLDNVPFVMLISPINVVVDNFGGVIEVNCNQVGNVVDDLCVIKEGVKDGLIPNPYLVNLVLLRLLLIMLKMMMMLWWNVGREADDPLVSSAFSLSVENVKVGIGSDALPINDEVILDGEVGTTVPLVDVPISLIANDALVAQLAANKNDYEMDEGDWLDDCYSTPNWDAKEDFDVHRGHSKGIYDLNVISIAEVLVGSLVAPPPAGRLSPSCGLDVACFFCLLLGFFGFVVLVEIR</sequence>
<organism evidence="3 4">
    <name type="scientific">Dendrobium thyrsiflorum</name>
    <name type="common">Pinecone-like raceme dendrobium</name>
    <name type="synonym">Orchid</name>
    <dbReference type="NCBI Taxonomy" id="117978"/>
    <lineage>
        <taxon>Eukaryota</taxon>
        <taxon>Viridiplantae</taxon>
        <taxon>Streptophyta</taxon>
        <taxon>Embryophyta</taxon>
        <taxon>Tracheophyta</taxon>
        <taxon>Spermatophyta</taxon>
        <taxon>Magnoliopsida</taxon>
        <taxon>Liliopsida</taxon>
        <taxon>Asparagales</taxon>
        <taxon>Orchidaceae</taxon>
        <taxon>Epidendroideae</taxon>
        <taxon>Malaxideae</taxon>
        <taxon>Dendrobiinae</taxon>
        <taxon>Dendrobium</taxon>
    </lineage>
</organism>
<dbReference type="AlphaFoldDB" id="A0ABD0VTX5"/>
<keyword evidence="1" id="KW-0472">Membrane</keyword>
<accession>A0ABD0VTX5</accession>
<feature type="domain" description="DUF4283" evidence="2">
    <location>
        <begin position="80"/>
        <end position="131"/>
    </location>
</feature>
<dbReference type="Pfam" id="PF14111">
    <property type="entry name" value="DUF4283"/>
    <property type="match status" value="1"/>
</dbReference>
<evidence type="ECO:0000313" key="3">
    <source>
        <dbReference type="EMBL" id="KAL0926157.1"/>
    </source>
</evidence>
<evidence type="ECO:0000256" key="1">
    <source>
        <dbReference type="SAM" id="Phobius"/>
    </source>
</evidence>
<reference evidence="3 4" key="1">
    <citation type="journal article" date="2024" name="Plant Biotechnol. J.">
        <title>Dendrobium thyrsiflorum genome and its molecular insights into genes involved in important horticultural traits.</title>
        <authorList>
            <person name="Chen B."/>
            <person name="Wang J.Y."/>
            <person name="Zheng P.J."/>
            <person name="Li K.L."/>
            <person name="Liang Y.M."/>
            <person name="Chen X.F."/>
            <person name="Zhang C."/>
            <person name="Zhao X."/>
            <person name="He X."/>
            <person name="Zhang G.Q."/>
            <person name="Liu Z.J."/>
            <person name="Xu Q."/>
        </authorList>
    </citation>
    <scope>NUCLEOTIDE SEQUENCE [LARGE SCALE GENOMIC DNA]</scope>
    <source>
        <strain evidence="3">GZMU011</strain>
    </source>
</reference>
<keyword evidence="1" id="KW-0812">Transmembrane</keyword>
<evidence type="ECO:0000259" key="2">
    <source>
        <dbReference type="Pfam" id="PF14111"/>
    </source>
</evidence>
<dbReference type="InterPro" id="IPR025558">
    <property type="entry name" value="DUF4283"/>
</dbReference>